<dbReference type="EMBL" id="GBRH01206141">
    <property type="protein sequence ID" value="JAD91754.1"/>
    <property type="molecule type" value="Transcribed_RNA"/>
</dbReference>
<accession>A0A0A9DT66</accession>
<name>A0A0A9DT66_ARUDO</name>
<evidence type="ECO:0000313" key="2">
    <source>
        <dbReference type="EMBL" id="JAD91754.1"/>
    </source>
</evidence>
<feature type="region of interest" description="Disordered" evidence="1">
    <location>
        <begin position="39"/>
        <end position="62"/>
    </location>
</feature>
<organism evidence="2">
    <name type="scientific">Arundo donax</name>
    <name type="common">Giant reed</name>
    <name type="synonym">Donax arundinaceus</name>
    <dbReference type="NCBI Taxonomy" id="35708"/>
    <lineage>
        <taxon>Eukaryota</taxon>
        <taxon>Viridiplantae</taxon>
        <taxon>Streptophyta</taxon>
        <taxon>Embryophyta</taxon>
        <taxon>Tracheophyta</taxon>
        <taxon>Spermatophyta</taxon>
        <taxon>Magnoliopsida</taxon>
        <taxon>Liliopsida</taxon>
        <taxon>Poales</taxon>
        <taxon>Poaceae</taxon>
        <taxon>PACMAD clade</taxon>
        <taxon>Arundinoideae</taxon>
        <taxon>Arundineae</taxon>
        <taxon>Arundo</taxon>
    </lineage>
</organism>
<evidence type="ECO:0000256" key="1">
    <source>
        <dbReference type="SAM" id="MobiDB-lite"/>
    </source>
</evidence>
<reference evidence="2" key="2">
    <citation type="journal article" date="2015" name="Data Brief">
        <title>Shoot transcriptome of the giant reed, Arundo donax.</title>
        <authorList>
            <person name="Barrero R.A."/>
            <person name="Guerrero F.D."/>
            <person name="Moolhuijzen P."/>
            <person name="Goolsby J.A."/>
            <person name="Tidwell J."/>
            <person name="Bellgard S.E."/>
            <person name="Bellgard M.I."/>
        </authorList>
    </citation>
    <scope>NUCLEOTIDE SEQUENCE</scope>
    <source>
        <tissue evidence="2">Shoot tissue taken approximately 20 cm above the soil surface</tissue>
    </source>
</reference>
<protein>
    <submittedName>
        <fullName evidence="2">Uncharacterized protein</fullName>
    </submittedName>
</protein>
<proteinExistence type="predicted"/>
<dbReference type="AlphaFoldDB" id="A0A0A9DT66"/>
<reference evidence="2" key="1">
    <citation type="submission" date="2014-09" db="EMBL/GenBank/DDBJ databases">
        <authorList>
            <person name="Magalhaes I.L.F."/>
            <person name="Oliveira U."/>
            <person name="Santos F.R."/>
            <person name="Vidigal T.H.D.A."/>
            <person name="Brescovit A.D."/>
            <person name="Santos A.J."/>
        </authorList>
    </citation>
    <scope>NUCLEOTIDE SEQUENCE</scope>
    <source>
        <tissue evidence="2">Shoot tissue taken approximately 20 cm above the soil surface</tissue>
    </source>
</reference>
<sequence>MRSTLRLTCTVKDLKTLGKERQALVTTTPLQATLEPVLEPELDLDEHPFTQSKGGKEKRKLP</sequence>